<evidence type="ECO:0000259" key="8">
    <source>
        <dbReference type="SMART" id="SM00062"/>
    </source>
</evidence>
<organism evidence="9 10">
    <name type="scientific">Paraburkholderia fungorum</name>
    <dbReference type="NCBI Taxonomy" id="134537"/>
    <lineage>
        <taxon>Bacteria</taxon>
        <taxon>Pseudomonadati</taxon>
        <taxon>Pseudomonadota</taxon>
        <taxon>Betaproteobacteria</taxon>
        <taxon>Burkholderiales</taxon>
        <taxon>Burkholderiaceae</taxon>
        <taxon>Paraburkholderia</taxon>
    </lineage>
</organism>
<dbReference type="Pfam" id="PF00497">
    <property type="entry name" value="SBP_bac_3"/>
    <property type="match status" value="1"/>
</dbReference>
<dbReference type="SUPFAM" id="SSF53850">
    <property type="entry name" value="Periplasmic binding protein-like II"/>
    <property type="match status" value="1"/>
</dbReference>
<evidence type="ECO:0000256" key="6">
    <source>
        <dbReference type="RuleBase" id="RU003744"/>
    </source>
</evidence>
<dbReference type="InterPro" id="IPR005768">
    <property type="entry name" value="Lys_Arg_Orn-bd"/>
</dbReference>
<dbReference type="NCBIfam" id="TIGR01096">
    <property type="entry name" value="3A0103s03R"/>
    <property type="match status" value="1"/>
</dbReference>
<accession>A0A1H1I4H2</accession>
<dbReference type="GO" id="GO:0030288">
    <property type="term" value="C:outer membrane-bounded periplasmic space"/>
    <property type="evidence" value="ECO:0007669"/>
    <property type="project" value="InterPro"/>
</dbReference>
<keyword evidence="3" id="KW-0813">Transport</keyword>
<dbReference type="PROSITE" id="PS01039">
    <property type="entry name" value="SBP_BACTERIAL_3"/>
    <property type="match status" value="1"/>
</dbReference>
<keyword evidence="10" id="KW-1185">Reference proteome</keyword>
<keyword evidence="5" id="KW-0574">Periplasm</keyword>
<dbReference type="PANTHER" id="PTHR35936">
    <property type="entry name" value="MEMBRANE-BOUND LYTIC MUREIN TRANSGLYCOSYLASE F"/>
    <property type="match status" value="1"/>
</dbReference>
<evidence type="ECO:0000256" key="2">
    <source>
        <dbReference type="ARBA" id="ARBA00010333"/>
    </source>
</evidence>
<dbReference type="OrthoDB" id="368476at2"/>
<keyword evidence="4 7" id="KW-0732">Signal</keyword>
<protein>
    <submittedName>
        <fullName evidence="9">Amino acid ABC transporter substrate-binding protein, PAAT family</fullName>
    </submittedName>
</protein>
<dbReference type="CDD" id="cd13703">
    <property type="entry name" value="PBP2_HisJ_LAO"/>
    <property type="match status" value="1"/>
</dbReference>
<evidence type="ECO:0000313" key="9">
    <source>
        <dbReference type="EMBL" id="SDR32583.1"/>
    </source>
</evidence>
<comment type="similarity">
    <text evidence="2 6">Belongs to the bacterial solute-binding protein 3 family.</text>
</comment>
<dbReference type="AlphaFoldDB" id="A0A1H1I4H2"/>
<evidence type="ECO:0000256" key="5">
    <source>
        <dbReference type="ARBA" id="ARBA00022764"/>
    </source>
</evidence>
<dbReference type="PANTHER" id="PTHR35936:SF13">
    <property type="entry name" value="HISTIDINE-BINDING PERIPLASMIC PROTEIN"/>
    <property type="match status" value="1"/>
</dbReference>
<dbReference type="InterPro" id="IPR001638">
    <property type="entry name" value="Solute-binding_3/MltF_N"/>
</dbReference>
<evidence type="ECO:0000256" key="7">
    <source>
        <dbReference type="SAM" id="SignalP"/>
    </source>
</evidence>
<dbReference type="EMBL" id="FNKP01000002">
    <property type="protein sequence ID" value="SDR32583.1"/>
    <property type="molecule type" value="Genomic_DNA"/>
</dbReference>
<sequence length="263" mass="28572">MRQQALRAVAVFALFMSAFSFSAQAKEFSTIRFGVEAAYPPFESKTATGQLQGFDIDLGNALCAQLKAKCVWVENSFDGLIPALKARKFDAIDSAMNINAKRAEQVDFTVPLYLTPAQLVAKKGSTLQPNAESLAGHKVGVLQGSIQEQYAKQMWAPKNVDVESYQTQDQVYDDLVAGRIEATFVDATAASLGFLNQAHGKDFVFAGHSVNDAKIIGTGVGIGVRKGDHELLDALNGAFAELKRDGTYQQLLKKYFTVDLAVH</sequence>
<feature type="chain" id="PRO_5010234502" evidence="7">
    <location>
        <begin position="26"/>
        <end position="263"/>
    </location>
</feature>
<evidence type="ECO:0000256" key="3">
    <source>
        <dbReference type="ARBA" id="ARBA00022448"/>
    </source>
</evidence>
<feature type="signal peptide" evidence="7">
    <location>
        <begin position="1"/>
        <end position="25"/>
    </location>
</feature>
<evidence type="ECO:0000313" key="10">
    <source>
        <dbReference type="Proteomes" id="UP000183487"/>
    </source>
</evidence>
<dbReference type="Proteomes" id="UP000183487">
    <property type="component" value="Unassembled WGS sequence"/>
</dbReference>
<evidence type="ECO:0000256" key="4">
    <source>
        <dbReference type="ARBA" id="ARBA00022729"/>
    </source>
</evidence>
<dbReference type="Gene3D" id="3.40.190.10">
    <property type="entry name" value="Periplasmic binding protein-like II"/>
    <property type="match status" value="2"/>
</dbReference>
<dbReference type="RefSeq" id="WP_074768992.1">
    <property type="nucleotide sequence ID" value="NZ_FNKP01000002.1"/>
</dbReference>
<reference evidence="10" key="1">
    <citation type="submission" date="2016-10" db="EMBL/GenBank/DDBJ databases">
        <authorList>
            <person name="Varghese N."/>
        </authorList>
    </citation>
    <scope>NUCLEOTIDE SEQUENCE [LARGE SCALE GENOMIC DNA]</scope>
    <source>
        <strain evidence="10">GAS106B</strain>
    </source>
</reference>
<dbReference type="SMART" id="SM00062">
    <property type="entry name" value="PBPb"/>
    <property type="match status" value="1"/>
</dbReference>
<dbReference type="InterPro" id="IPR018313">
    <property type="entry name" value="SBP_3_CS"/>
</dbReference>
<name>A0A1H1I4H2_9BURK</name>
<proteinExistence type="inferred from homology"/>
<feature type="domain" description="Solute-binding protein family 3/N-terminal" evidence="8">
    <location>
        <begin position="30"/>
        <end position="259"/>
    </location>
</feature>
<evidence type="ECO:0000256" key="1">
    <source>
        <dbReference type="ARBA" id="ARBA00004418"/>
    </source>
</evidence>
<gene>
    <name evidence="9" type="ORF">SAMN05443245_4652</name>
</gene>
<comment type="subcellular location">
    <subcellularLocation>
        <location evidence="1">Periplasm</location>
    </subcellularLocation>
</comment>